<dbReference type="PROSITE" id="PS01081">
    <property type="entry name" value="HTH_TETR_1"/>
    <property type="match status" value="1"/>
</dbReference>
<feature type="DNA-binding region" description="H-T-H motif" evidence="5">
    <location>
        <begin position="25"/>
        <end position="44"/>
    </location>
</feature>
<dbReference type="SUPFAM" id="SSF48498">
    <property type="entry name" value="Tetracyclin repressor-like, C-terminal domain"/>
    <property type="match status" value="1"/>
</dbReference>
<feature type="DNA-binding region" description="H-T-H motif" evidence="5">
    <location>
        <begin position="89"/>
        <end position="108"/>
    </location>
</feature>
<feature type="domain" description="HTH tetR-type" evidence="6">
    <location>
        <begin position="66"/>
        <end position="126"/>
    </location>
</feature>
<dbReference type="InterPro" id="IPR050109">
    <property type="entry name" value="HTH-type_TetR-like_transc_reg"/>
</dbReference>
<dbReference type="PANTHER" id="PTHR30055:SF229">
    <property type="entry name" value="HTH-TYPE TRANSCRIPTIONAL REPRESSOR RV1474C"/>
    <property type="match status" value="1"/>
</dbReference>
<evidence type="ECO:0000256" key="2">
    <source>
        <dbReference type="ARBA" id="ARBA00023015"/>
    </source>
</evidence>
<keyword evidence="8" id="KW-1185">Reference proteome</keyword>
<dbReference type="PROSITE" id="PS50977">
    <property type="entry name" value="HTH_TETR_2"/>
    <property type="match status" value="2"/>
</dbReference>
<dbReference type="EMBL" id="JACEIQ010000023">
    <property type="protein sequence ID" value="MBA4496078.1"/>
    <property type="molecule type" value="Genomic_DNA"/>
</dbReference>
<dbReference type="Pfam" id="PF00440">
    <property type="entry name" value="TetR_N"/>
    <property type="match status" value="2"/>
</dbReference>
<dbReference type="AlphaFoldDB" id="A0A7W1WU81"/>
<evidence type="ECO:0000259" key="6">
    <source>
        <dbReference type="PROSITE" id="PS50977"/>
    </source>
</evidence>
<dbReference type="Gene3D" id="1.10.357.10">
    <property type="entry name" value="Tetracycline Repressor, domain 2"/>
    <property type="match status" value="2"/>
</dbReference>
<dbReference type="GO" id="GO:0003700">
    <property type="term" value="F:DNA-binding transcription factor activity"/>
    <property type="evidence" value="ECO:0007669"/>
    <property type="project" value="TreeGrafter"/>
</dbReference>
<dbReference type="RefSeq" id="WP_181754165.1">
    <property type="nucleotide sequence ID" value="NZ_JACEIQ010000023.1"/>
</dbReference>
<sequence length="268" mass="30289">MKSSSERILKAAFELASRYPYDKITYADVAKEAGVHWSTVQRYFGSKDEMRRVLLEKQTQHHHSLADTRMKILEAARRVFAKYGYEGATLDQVAKDAGLTKGAIYWHFSSKSDLYLALCERSLTQLLQGLPGQIRNIFGSSNPMEALKTLLESQFASCEEGNGEQPMLFFEFISSSRDPSVRKKLCESFSKLFQGTSDILREMQQKGLLTSDVDSRDLSVILHSLVNGIVLMWLVAPNHVSFQSVSAAVSKILWYGIQPNEQEKENHP</sequence>
<dbReference type="PRINTS" id="PR00455">
    <property type="entry name" value="HTHTETR"/>
</dbReference>
<evidence type="ECO:0000313" key="8">
    <source>
        <dbReference type="Proteomes" id="UP000535491"/>
    </source>
</evidence>
<organism evidence="7 8">
    <name type="scientific">Paenactinomyces guangxiensis</name>
    <dbReference type="NCBI Taxonomy" id="1490290"/>
    <lineage>
        <taxon>Bacteria</taxon>
        <taxon>Bacillati</taxon>
        <taxon>Bacillota</taxon>
        <taxon>Bacilli</taxon>
        <taxon>Bacillales</taxon>
        <taxon>Thermoactinomycetaceae</taxon>
        <taxon>Paenactinomyces</taxon>
    </lineage>
</organism>
<dbReference type="Proteomes" id="UP000535491">
    <property type="component" value="Unassembled WGS sequence"/>
</dbReference>
<keyword evidence="3 5" id="KW-0238">DNA-binding</keyword>
<protein>
    <submittedName>
        <fullName evidence="7">TetR/AcrR family transcriptional regulator</fullName>
    </submittedName>
</protein>
<proteinExistence type="predicted"/>
<dbReference type="InterPro" id="IPR023772">
    <property type="entry name" value="DNA-bd_HTH_TetR-type_CS"/>
</dbReference>
<dbReference type="InterPro" id="IPR009057">
    <property type="entry name" value="Homeodomain-like_sf"/>
</dbReference>
<reference evidence="7 8" key="1">
    <citation type="submission" date="2020-07" db="EMBL/GenBank/DDBJ databases">
        <authorList>
            <person name="Feng H."/>
        </authorList>
    </citation>
    <scope>NUCLEOTIDE SEQUENCE [LARGE SCALE GENOMIC DNA]</scope>
    <source>
        <strain evidence="8">s-10</strain>
    </source>
</reference>
<dbReference type="Pfam" id="PF13977">
    <property type="entry name" value="TetR_C_6"/>
    <property type="match status" value="1"/>
</dbReference>
<evidence type="ECO:0000256" key="4">
    <source>
        <dbReference type="ARBA" id="ARBA00023163"/>
    </source>
</evidence>
<dbReference type="SUPFAM" id="SSF46689">
    <property type="entry name" value="Homeodomain-like"/>
    <property type="match status" value="2"/>
</dbReference>
<evidence type="ECO:0000256" key="3">
    <source>
        <dbReference type="ARBA" id="ARBA00023125"/>
    </source>
</evidence>
<keyword evidence="1" id="KW-0678">Repressor</keyword>
<evidence type="ECO:0000256" key="5">
    <source>
        <dbReference type="PROSITE-ProRule" id="PRU00335"/>
    </source>
</evidence>
<dbReference type="InterPro" id="IPR039538">
    <property type="entry name" value="BetI_C"/>
</dbReference>
<dbReference type="GO" id="GO:0000976">
    <property type="term" value="F:transcription cis-regulatory region binding"/>
    <property type="evidence" value="ECO:0007669"/>
    <property type="project" value="TreeGrafter"/>
</dbReference>
<dbReference type="Gene3D" id="1.10.10.60">
    <property type="entry name" value="Homeodomain-like"/>
    <property type="match status" value="1"/>
</dbReference>
<accession>A0A7W1WU81</accession>
<dbReference type="InterPro" id="IPR036271">
    <property type="entry name" value="Tet_transcr_reg_TetR-rel_C_sf"/>
</dbReference>
<name>A0A7W1WU81_9BACL</name>
<evidence type="ECO:0000256" key="1">
    <source>
        <dbReference type="ARBA" id="ARBA00022491"/>
    </source>
</evidence>
<gene>
    <name evidence="7" type="ORF">H1191_17500</name>
</gene>
<comment type="caution">
    <text evidence="7">The sequence shown here is derived from an EMBL/GenBank/DDBJ whole genome shotgun (WGS) entry which is preliminary data.</text>
</comment>
<dbReference type="InterPro" id="IPR001647">
    <property type="entry name" value="HTH_TetR"/>
</dbReference>
<keyword evidence="2" id="KW-0805">Transcription regulation</keyword>
<dbReference type="PANTHER" id="PTHR30055">
    <property type="entry name" value="HTH-TYPE TRANSCRIPTIONAL REGULATOR RUTR"/>
    <property type="match status" value="1"/>
</dbReference>
<feature type="domain" description="HTH tetR-type" evidence="6">
    <location>
        <begin position="2"/>
        <end position="62"/>
    </location>
</feature>
<evidence type="ECO:0000313" key="7">
    <source>
        <dbReference type="EMBL" id="MBA4496078.1"/>
    </source>
</evidence>
<keyword evidence="4" id="KW-0804">Transcription</keyword>